<evidence type="ECO:0000256" key="4">
    <source>
        <dbReference type="ARBA" id="ARBA00022618"/>
    </source>
</evidence>
<keyword evidence="7" id="KW-0131">Cell cycle</keyword>
<accession>A0A8B6EZM1</accession>
<dbReference type="EMBL" id="UYJE01005878">
    <property type="protein sequence ID" value="VDI41296.1"/>
    <property type="molecule type" value="Genomic_DNA"/>
</dbReference>
<feature type="region of interest" description="Disordered" evidence="9">
    <location>
        <begin position="399"/>
        <end position="477"/>
    </location>
</feature>
<dbReference type="OrthoDB" id="5844105at2759"/>
<feature type="compositionally biased region" description="Polar residues" evidence="9">
    <location>
        <begin position="465"/>
        <end position="477"/>
    </location>
</feature>
<feature type="non-terminal residue" evidence="11">
    <location>
        <position position="1"/>
    </location>
</feature>
<feature type="region of interest" description="Disordered" evidence="9">
    <location>
        <begin position="508"/>
        <end position="534"/>
    </location>
</feature>
<dbReference type="GO" id="GO:0032039">
    <property type="term" value="C:integrator complex"/>
    <property type="evidence" value="ECO:0007669"/>
    <property type="project" value="TreeGrafter"/>
</dbReference>
<keyword evidence="6" id="KW-0539">Nucleus</keyword>
<evidence type="ECO:0000256" key="7">
    <source>
        <dbReference type="ARBA" id="ARBA00023306"/>
    </source>
</evidence>
<dbReference type="GO" id="GO:0051642">
    <property type="term" value="P:centrosome localization"/>
    <property type="evidence" value="ECO:0007669"/>
    <property type="project" value="TreeGrafter"/>
</dbReference>
<keyword evidence="3" id="KW-0963">Cytoplasm</keyword>
<dbReference type="GO" id="GO:0007346">
    <property type="term" value="P:regulation of mitotic cell cycle"/>
    <property type="evidence" value="ECO:0007669"/>
    <property type="project" value="TreeGrafter"/>
</dbReference>
<dbReference type="Pfam" id="PF10221">
    <property type="entry name" value="Mat89Bb"/>
    <property type="match status" value="1"/>
</dbReference>
<feature type="compositionally biased region" description="Polar residues" evidence="9">
    <location>
        <begin position="523"/>
        <end position="534"/>
    </location>
</feature>
<evidence type="ECO:0000256" key="2">
    <source>
        <dbReference type="ARBA" id="ARBA00004496"/>
    </source>
</evidence>
<comment type="similarity">
    <text evidence="8">Belongs to the Integrator subunit 13 family.</text>
</comment>
<comment type="caution">
    <text evidence="11">The sequence shown here is derived from an EMBL/GenBank/DDBJ whole genome shotgun (WGS) entry which is preliminary data.</text>
</comment>
<evidence type="ECO:0000256" key="5">
    <source>
        <dbReference type="ARBA" id="ARBA00022776"/>
    </source>
</evidence>
<comment type="subcellular location">
    <subcellularLocation>
        <location evidence="2">Cytoplasm</location>
    </subcellularLocation>
    <subcellularLocation>
        <location evidence="1">Nucleus</location>
    </subcellularLocation>
</comment>
<gene>
    <name evidence="11" type="ORF">MGAL_10B049174</name>
</gene>
<evidence type="ECO:0000256" key="1">
    <source>
        <dbReference type="ARBA" id="ARBA00004123"/>
    </source>
</evidence>
<evidence type="ECO:0000313" key="11">
    <source>
        <dbReference type="EMBL" id="VDI41296.1"/>
    </source>
</evidence>
<evidence type="ECO:0000256" key="8">
    <source>
        <dbReference type="ARBA" id="ARBA00061603"/>
    </source>
</evidence>
<evidence type="ECO:0000256" key="6">
    <source>
        <dbReference type="ARBA" id="ARBA00023242"/>
    </source>
</evidence>
<dbReference type="GO" id="GO:0051301">
    <property type="term" value="P:cell division"/>
    <property type="evidence" value="ECO:0007669"/>
    <property type="project" value="UniProtKB-KW"/>
</dbReference>
<feature type="signal peptide" evidence="10">
    <location>
        <begin position="1"/>
        <end position="17"/>
    </location>
</feature>
<dbReference type="PANTHER" id="PTHR12955">
    <property type="entry name" value="SARCOMA ANTIGEN NY-SAR-95-RELATED"/>
    <property type="match status" value="1"/>
</dbReference>
<keyword evidence="5" id="KW-0498">Mitosis</keyword>
<feature type="compositionally biased region" description="Basic and acidic residues" evidence="9">
    <location>
        <begin position="399"/>
        <end position="423"/>
    </location>
</feature>
<keyword evidence="4" id="KW-0132">Cell division</keyword>
<sequence length="534" mass="60129">FFVVILKLIWNFEFILSHAPFVCGWIKFQVCFTLLPIQHCELVIIHIVPFGDDSKIADKPLRQVSTSFSCELHATPSGTPLYNKLIHLCQKQYDLASTTVTGIPMKEEQNASSSANYDVELLHPSEAHDDLLKSAASDGLVIPSKEGLPTETITLKWCTPKSNIIELNYCTGAYRITPVDVNSRPSSCLTNFLLSGRAVMLEQPRKSGTKVISHLLASHGGEIFVHAINTARSLLEDPPSISEGCGGRVTDYRINDFGEFMKENRLAPATHEMTANQTEVPVLKAKKRLERMSRYWPMVINETIIFNMASHIDPLPSLIIKDTLDDEEVMECKKAVYHVVGMESRNEALPIQLSGSRGKGPKRDEQYRQMWSELEMLIKGYADTSPNHQKVLECLLDCKKPTPEDKSPKKGDKVFAKEEKMDVDSQVEQSWKTLEKFQKMTEREKSDYNKSDSGPPSKRAKTEEPSVSTGSTSGPQNLLSLWTNRIASIHSKRHVEFAGRLESKDNVAELYQHMNEDKGTPMETGTENKQQNRM</sequence>
<dbReference type="GO" id="GO:0005737">
    <property type="term" value="C:cytoplasm"/>
    <property type="evidence" value="ECO:0007669"/>
    <property type="project" value="UniProtKB-SubCell"/>
</dbReference>
<proteinExistence type="inferred from homology"/>
<dbReference type="Proteomes" id="UP000596742">
    <property type="component" value="Unassembled WGS sequence"/>
</dbReference>
<dbReference type="PANTHER" id="PTHR12955:SF1">
    <property type="entry name" value="INTEGRATOR COMPLEX SUBUNIT 13"/>
    <property type="match status" value="1"/>
</dbReference>
<reference evidence="11" key="1">
    <citation type="submission" date="2018-11" db="EMBL/GenBank/DDBJ databases">
        <authorList>
            <person name="Alioto T."/>
            <person name="Alioto T."/>
        </authorList>
    </citation>
    <scope>NUCLEOTIDE SEQUENCE</scope>
</reference>
<evidence type="ECO:0000256" key="10">
    <source>
        <dbReference type="SAM" id="SignalP"/>
    </source>
</evidence>
<evidence type="ECO:0000313" key="12">
    <source>
        <dbReference type="Proteomes" id="UP000596742"/>
    </source>
</evidence>
<evidence type="ECO:0008006" key="13">
    <source>
        <dbReference type="Google" id="ProtNLM"/>
    </source>
</evidence>
<evidence type="ECO:0000256" key="9">
    <source>
        <dbReference type="SAM" id="MobiDB-lite"/>
    </source>
</evidence>
<keyword evidence="12" id="KW-1185">Reference proteome</keyword>
<feature type="compositionally biased region" description="Basic and acidic residues" evidence="9">
    <location>
        <begin position="433"/>
        <end position="450"/>
    </location>
</feature>
<dbReference type="InterPro" id="IPR019355">
    <property type="entry name" value="Cell_cycle_regulator_Mat89Bb"/>
</dbReference>
<organism evidence="11 12">
    <name type="scientific">Mytilus galloprovincialis</name>
    <name type="common">Mediterranean mussel</name>
    <dbReference type="NCBI Taxonomy" id="29158"/>
    <lineage>
        <taxon>Eukaryota</taxon>
        <taxon>Metazoa</taxon>
        <taxon>Spiralia</taxon>
        <taxon>Lophotrochozoa</taxon>
        <taxon>Mollusca</taxon>
        <taxon>Bivalvia</taxon>
        <taxon>Autobranchia</taxon>
        <taxon>Pteriomorphia</taxon>
        <taxon>Mytilida</taxon>
        <taxon>Mytiloidea</taxon>
        <taxon>Mytilidae</taxon>
        <taxon>Mytilinae</taxon>
        <taxon>Mytilus</taxon>
    </lineage>
</organism>
<feature type="chain" id="PRO_5032949807" description="Set apart in position or space protein" evidence="10">
    <location>
        <begin position="18"/>
        <end position="534"/>
    </location>
</feature>
<protein>
    <recommendedName>
        <fullName evidence="13">Set apart in position or space protein</fullName>
    </recommendedName>
</protein>
<dbReference type="AlphaFoldDB" id="A0A8B6EZM1"/>
<name>A0A8B6EZM1_MYTGA</name>
<keyword evidence="10" id="KW-0732">Signal</keyword>
<evidence type="ECO:0000256" key="3">
    <source>
        <dbReference type="ARBA" id="ARBA00022490"/>
    </source>
</evidence>